<evidence type="ECO:0000256" key="2">
    <source>
        <dbReference type="HAMAP-Rule" id="MF_01867"/>
    </source>
</evidence>
<dbReference type="Pfam" id="PF24850">
    <property type="entry name" value="CC_BshC"/>
    <property type="match status" value="1"/>
</dbReference>
<feature type="domain" description="Bacillithiol biosynthesis BshC C-terminal coiled-coil" evidence="4">
    <location>
        <begin position="377"/>
        <end position="531"/>
    </location>
</feature>
<evidence type="ECO:0000256" key="1">
    <source>
        <dbReference type="ARBA" id="ARBA00022598"/>
    </source>
</evidence>
<evidence type="ECO:0000259" key="4">
    <source>
        <dbReference type="Pfam" id="PF24850"/>
    </source>
</evidence>
<dbReference type="InterPro" id="IPR055398">
    <property type="entry name" value="Rossmann-like_BshC"/>
</dbReference>
<sequence>MSSDCVAYQESRFFQPIIVDYLNQNNAMAHLYNRFPNIENFQSQINEKKASFDNLQLKNRSILVDVLNNQYQNVNVSAATSHNINQLLCENTFTITTGHQLNLFTGPLYFLYKIITTINLCKTLKQQFPQQHFVPVYWMATEDHDFEEINFFNFKGKKFRWDKTVSGAVGSISTEGLAAFLSTFEKEMGTNIHAKTIKKWFENAYLKHENLADATRYLANELFGEQGLVILDANETKLKQIFSPFVKMELLEQISYKKISETCKHFKNYKPQVTPREINLFYLDHQIRERIVADGNNFKVLNTHLSFTKQALLDLLETNPEKFSPNVVLRPMYQEVILPNLCYIGGGGELAYWLELKSTFEAHHVVFPMLLIRNSVVVLSQKQISKMKKWHVSAHDLFLTKQELLTQKTKELSEFPIDFSQQKKFLEKQFEALYVLAHQTNKSFYGAVKAQEMKQLKGLDNLEKKLLNAQKKQFHSELDRMQALQNEIFPNGSLQERQLNFSEFYIEYGPNFIQKLLDTLNPFQQNFEMISF</sequence>
<dbReference type="InterPro" id="IPR055399">
    <property type="entry name" value="CC_BshC"/>
</dbReference>
<comment type="caution">
    <text evidence="5">The sequence shown here is derived from an EMBL/GenBank/DDBJ whole genome shotgun (WGS) entry which is preliminary data.</text>
</comment>
<evidence type="ECO:0000259" key="3">
    <source>
        <dbReference type="Pfam" id="PF10079"/>
    </source>
</evidence>
<dbReference type="PIRSF" id="PIRSF012535">
    <property type="entry name" value="UCP012535"/>
    <property type="match status" value="1"/>
</dbReference>
<dbReference type="AlphaFoldDB" id="A0A2H3K917"/>
<dbReference type="NCBIfam" id="TIGR03998">
    <property type="entry name" value="thiol_BshC"/>
    <property type="match status" value="1"/>
</dbReference>
<evidence type="ECO:0000313" key="6">
    <source>
        <dbReference type="Proteomes" id="UP000220828"/>
    </source>
</evidence>
<dbReference type="InterPro" id="IPR011199">
    <property type="entry name" value="Bacillithiol_biosynth_BshC"/>
</dbReference>
<evidence type="ECO:0000313" key="5">
    <source>
        <dbReference type="EMBL" id="PDS22520.1"/>
    </source>
</evidence>
<dbReference type="RefSeq" id="WP_097554739.1">
    <property type="nucleotide sequence ID" value="NZ_PCMW01000088.1"/>
</dbReference>
<protein>
    <recommendedName>
        <fullName evidence="2">Putative cysteine ligase BshC</fullName>
        <ecNumber evidence="2">6.-.-.-</ecNumber>
    </recommendedName>
</protein>
<keyword evidence="1 2" id="KW-0436">Ligase</keyword>
<dbReference type="EMBL" id="PCMW01000088">
    <property type="protein sequence ID" value="PDS22520.1"/>
    <property type="molecule type" value="Genomic_DNA"/>
</dbReference>
<gene>
    <name evidence="2 5" type="primary">bshC</name>
    <name evidence="5" type="ORF">B0A77_13215</name>
</gene>
<dbReference type="EC" id="6.-.-.-" evidence="2"/>
<dbReference type="Proteomes" id="UP000220828">
    <property type="component" value="Unassembled WGS sequence"/>
</dbReference>
<comment type="similarity">
    <text evidence="2">Belongs to the BshC family.</text>
</comment>
<dbReference type="GO" id="GO:0016874">
    <property type="term" value="F:ligase activity"/>
    <property type="evidence" value="ECO:0007669"/>
    <property type="project" value="UniProtKB-UniRule"/>
</dbReference>
<feature type="domain" description="Bacillithiol biosynthesis BshC N-terminal Rossmann-like" evidence="3">
    <location>
        <begin position="1"/>
        <end position="374"/>
    </location>
</feature>
<name>A0A2H3K917_9FLAO</name>
<organism evidence="5 6">
    <name type="scientific">Flavobacterium branchiophilum</name>
    <dbReference type="NCBI Taxonomy" id="55197"/>
    <lineage>
        <taxon>Bacteria</taxon>
        <taxon>Pseudomonadati</taxon>
        <taxon>Bacteroidota</taxon>
        <taxon>Flavobacteriia</taxon>
        <taxon>Flavobacteriales</taxon>
        <taxon>Flavobacteriaceae</taxon>
        <taxon>Flavobacterium</taxon>
    </lineage>
</organism>
<dbReference type="HAMAP" id="MF_01867">
    <property type="entry name" value="BshC"/>
    <property type="match status" value="1"/>
</dbReference>
<proteinExistence type="inferred from homology"/>
<accession>A0A2H3K917</accession>
<dbReference type="OrthoDB" id="9765151at2"/>
<dbReference type="Pfam" id="PF10079">
    <property type="entry name" value="Rossmann-like_BshC"/>
    <property type="match status" value="1"/>
</dbReference>
<reference evidence="5 6" key="1">
    <citation type="submission" date="2017-09" db="EMBL/GenBank/DDBJ databases">
        <title>Whole genomes of Flavobacteriaceae.</title>
        <authorList>
            <person name="Stine C."/>
            <person name="Li C."/>
            <person name="Tadesse D."/>
        </authorList>
    </citation>
    <scope>NUCLEOTIDE SEQUENCE [LARGE SCALE GENOMIC DNA]</scope>
    <source>
        <strain evidence="5 6">ATCC 35036</strain>
    </source>
</reference>